<accession>A0AAV7SRI4</accession>
<dbReference type="EMBL" id="JANPWB010000008">
    <property type="protein sequence ID" value="KAJ1166762.1"/>
    <property type="molecule type" value="Genomic_DNA"/>
</dbReference>
<reference evidence="3" key="1">
    <citation type="journal article" date="2022" name="bioRxiv">
        <title>Sequencing and chromosome-scale assembly of the giantPleurodeles waltlgenome.</title>
        <authorList>
            <person name="Brown T."/>
            <person name="Elewa A."/>
            <person name="Iarovenko S."/>
            <person name="Subramanian E."/>
            <person name="Araus A.J."/>
            <person name="Petzold A."/>
            <person name="Susuki M."/>
            <person name="Suzuki K.-i.T."/>
            <person name="Hayashi T."/>
            <person name="Toyoda A."/>
            <person name="Oliveira C."/>
            <person name="Osipova E."/>
            <person name="Leigh N.D."/>
            <person name="Simon A."/>
            <person name="Yun M.H."/>
        </authorList>
    </citation>
    <scope>NUCLEOTIDE SEQUENCE</scope>
    <source>
        <strain evidence="3">20211129_DDA</strain>
        <tissue evidence="3">Liver</tissue>
    </source>
</reference>
<dbReference type="Proteomes" id="UP001066276">
    <property type="component" value="Chromosome 4_2"/>
</dbReference>
<sequence>MWPPPPPAGSGRAIHVIWALWAPWLRRCPDTEPTSHGPGAPRLATEHHRTPESPGAAQWEGTRDRPAAISGLGDGALANVSSYSAILATPPVGF</sequence>
<evidence type="ECO:0000256" key="1">
    <source>
        <dbReference type="SAM" id="MobiDB-lite"/>
    </source>
</evidence>
<comment type="caution">
    <text evidence="3">The sequence shown here is derived from an EMBL/GenBank/DDBJ whole genome shotgun (WGS) entry which is preliminary data.</text>
</comment>
<proteinExistence type="predicted"/>
<feature type="region of interest" description="Disordered" evidence="1">
    <location>
        <begin position="29"/>
        <end position="62"/>
    </location>
</feature>
<protein>
    <recommendedName>
        <fullName evidence="5">Secreted protein</fullName>
    </recommendedName>
</protein>
<keyword evidence="2" id="KW-0732">Signal</keyword>
<evidence type="ECO:0008006" key="5">
    <source>
        <dbReference type="Google" id="ProtNLM"/>
    </source>
</evidence>
<keyword evidence="4" id="KW-1185">Reference proteome</keyword>
<evidence type="ECO:0000313" key="3">
    <source>
        <dbReference type="EMBL" id="KAJ1166762.1"/>
    </source>
</evidence>
<feature type="chain" id="PRO_5043911061" description="Secreted protein" evidence="2">
    <location>
        <begin position="20"/>
        <end position="94"/>
    </location>
</feature>
<gene>
    <name evidence="3" type="ORF">NDU88_007159</name>
</gene>
<dbReference type="AlphaFoldDB" id="A0AAV7SRI4"/>
<feature type="signal peptide" evidence="2">
    <location>
        <begin position="1"/>
        <end position="19"/>
    </location>
</feature>
<evidence type="ECO:0000313" key="4">
    <source>
        <dbReference type="Proteomes" id="UP001066276"/>
    </source>
</evidence>
<organism evidence="3 4">
    <name type="scientific">Pleurodeles waltl</name>
    <name type="common">Iberian ribbed newt</name>
    <dbReference type="NCBI Taxonomy" id="8319"/>
    <lineage>
        <taxon>Eukaryota</taxon>
        <taxon>Metazoa</taxon>
        <taxon>Chordata</taxon>
        <taxon>Craniata</taxon>
        <taxon>Vertebrata</taxon>
        <taxon>Euteleostomi</taxon>
        <taxon>Amphibia</taxon>
        <taxon>Batrachia</taxon>
        <taxon>Caudata</taxon>
        <taxon>Salamandroidea</taxon>
        <taxon>Salamandridae</taxon>
        <taxon>Pleurodelinae</taxon>
        <taxon>Pleurodeles</taxon>
    </lineage>
</organism>
<name>A0AAV7SRI4_PLEWA</name>
<evidence type="ECO:0000256" key="2">
    <source>
        <dbReference type="SAM" id="SignalP"/>
    </source>
</evidence>